<dbReference type="InterPro" id="IPR050564">
    <property type="entry name" value="F420-G6PD/mer"/>
</dbReference>
<dbReference type="NCBIfam" id="TIGR03557">
    <property type="entry name" value="F420_G6P_family"/>
    <property type="match status" value="1"/>
</dbReference>
<keyword evidence="4" id="KW-0614">Plasmid</keyword>
<reference evidence="3 5" key="1">
    <citation type="submission" date="2017-11" db="EMBL/GenBank/DDBJ databases">
        <authorList>
            <person name="Han C.G."/>
        </authorList>
    </citation>
    <scope>NUCLEOTIDE SEQUENCE [LARGE SCALE GENOMIC DNA]</scope>
    <source>
        <strain evidence="3 5">HCNT1</strain>
    </source>
</reference>
<dbReference type="AlphaFoldDB" id="A0A2N0D7X7"/>
<evidence type="ECO:0000313" key="6">
    <source>
        <dbReference type="Proteomes" id="UP001060123"/>
    </source>
</evidence>
<dbReference type="GO" id="GO:0016705">
    <property type="term" value="F:oxidoreductase activity, acting on paired donors, with incorporation or reduction of molecular oxygen"/>
    <property type="evidence" value="ECO:0007669"/>
    <property type="project" value="InterPro"/>
</dbReference>
<dbReference type="InterPro" id="IPR036661">
    <property type="entry name" value="Luciferase-like_sf"/>
</dbReference>
<evidence type="ECO:0000259" key="2">
    <source>
        <dbReference type="Pfam" id="PF00296"/>
    </source>
</evidence>
<feature type="domain" description="Luciferase-like" evidence="2">
    <location>
        <begin position="5"/>
        <end position="288"/>
    </location>
</feature>
<evidence type="ECO:0000313" key="4">
    <source>
        <dbReference type="EMBL" id="UWU18943.1"/>
    </source>
</evidence>
<dbReference type="SUPFAM" id="SSF51679">
    <property type="entry name" value="Bacterial luciferase-like"/>
    <property type="match status" value="1"/>
</dbReference>
<evidence type="ECO:0000256" key="1">
    <source>
        <dbReference type="ARBA" id="ARBA00023002"/>
    </source>
</evidence>
<geneLocation type="plasmid" evidence="4 6">
    <name>pWSM1592_1</name>
</geneLocation>
<dbReference type="Pfam" id="PF00296">
    <property type="entry name" value="Bac_luciferase"/>
    <property type="match status" value="1"/>
</dbReference>
<dbReference type="Proteomes" id="UP001060123">
    <property type="component" value="Plasmid pWSM1592_1"/>
</dbReference>
<protein>
    <submittedName>
        <fullName evidence="3">LLM class F420-dependent oxidoreductase</fullName>
    </submittedName>
    <submittedName>
        <fullName evidence="4">TIGR03885 family FMN-dependent LLM class oxidoreductase</fullName>
        <ecNumber evidence="4">1.-.-.-</ecNumber>
    </submittedName>
</protein>
<gene>
    <name evidence="3" type="ORF">CWR43_19115</name>
    <name evidence="4" type="ORF">N2599_23795</name>
</gene>
<sequence length="320" mass="35492">MVHVGYHASQEQFTPRELIDYVCLAEQAGFNSIMSSDHLAPWSERQGQSAFVWTWLGAAMQLTKLPFGLITVPSGWRYHPVITAQAAATLAQLFPNRFPWMAVGSGQALNEHVVGDRWPSKAERNARLIAGVEIIRALWSGETVSSTEPVKVDEAKLYALPDPPPLIIAGALSTKTAEWAGGWADGLITINQPREKIVEIIDAFRRGGGEGKPLYLQAHISYAATEENALLNAFDQWRSNAVTAAMAETLRSPKEFDEACVNVRPEDMHRYVRIASDIGQHRAWIEEDAAIGFEKIYVHNVGRNQREFIKAFAQLLSALS</sequence>
<dbReference type="RefSeq" id="WP_027512500.1">
    <property type="nucleotide sequence ID" value="NZ_CP104144.1"/>
</dbReference>
<keyword evidence="6" id="KW-1185">Reference proteome</keyword>
<dbReference type="InterPro" id="IPR011251">
    <property type="entry name" value="Luciferase-like_dom"/>
</dbReference>
<dbReference type="EC" id="1.-.-.-" evidence="4"/>
<proteinExistence type="predicted"/>
<dbReference type="CDD" id="cd01097">
    <property type="entry name" value="Tetrahydromethanopterin_reductase"/>
    <property type="match status" value="1"/>
</dbReference>
<dbReference type="STRING" id="1041146.GCA_000427985_03627"/>
<dbReference type="PANTHER" id="PTHR43244">
    <property type="match status" value="1"/>
</dbReference>
<dbReference type="Gene3D" id="3.20.20.30">
    <property type="entry name" value="Luciferase-like domain"/>
    <property type="match status" value="1"/>
</dbReference>
<dbReference type="InterPro" id="IPR023907">
    <property type="entry name" value="Non-F420_Flavin_OxRdtase"/>
</dbReference>
<reference evidence="4" key="3">
    <citation type="submission" date="2022-09" db="EMBL/GenBank/DDBJ databases">
        <title>Australian commercial rhizobial inoculants.</title>
        <authorList>
            <person name="Kohlmeier M.G."/>
            <person name="O'Hara G.W."/>
            <person name="Colombi E."/>
            <person name="Ramsay J.P."/>
            <person name="Terpolilli J."/>
        </authorList>
    </citation>
    <scope>NUCLEOTIDE SEQUENCE</scope>
    <source>
        <strain evidence="4">WSM1592</strain>
        <plasmid evidence="4">pWSM1592_1</plasmid>
    </source>
</reference>
<dbReference type="InterPro" id="IPR019945">
    <property type="entry name" value="F420_G6P_DH-rel"/>
</dbReference>
<dbReference type="NCBIfam" id="TIGR03885">
    <property type="entry name" value="flavin_revert"/>
    <property type="match status" value="1"/>
</dbReference>
<evidence type="ECO:0000313" key="5">
    <source>
        <dbReference type="Proteomes" id="UP000232164"/>
    </source>
</evidence>
<evidence type="ECO:0000313" key="3">
    <source>
        <dbReference type="EMBL" id="PKA42215.1"/>
    </source>
</evidence>
<organism evidence="3 5">
    <name type="scientific">Rhizobium sullae</name>
    <name type="common">Rhizobium hedysari</name>
    <dbReference type="NCBI Taxonomy" id="50338"/>
    <lineage>
        <taxon>Bacteria</taxon>
        <taxon>Pseudomonadati</taxon>
        <taxon>Pseudomonadota</taxon>
        <taxon>Alphaproteobacteria</taxon>
        <taxon>Hyphomicrobiales</taxon>
        <taxon>Rhizobiaceae</taxon>
        <taxon>Rhizobium/Agrobacterium group</taxon>
        <taxon>Rhizobium</taxon>
    </lineage>
</organism>
<dbReference type="Proteomes" id="UP000232164">
    <property type="component" value="Unassembled WGS sequence"/>
</dbReference>
<accession>A0A2N0D7X7</accession>
<name>A0A2N0D7X7_RHISU</name>
<dbReference type="EMBL" id="PIQN01000014">
    <property type="protein sequence ID" value="PKA42215.1"/>
    <property type="molecule type" value="Genomic_DNA"/>
</dbReference>
<keyword evidence="1 4" id="KW-0560">Oxidoreductase</keyword>
<dbReference type="EMBL" id="CP104144">
    <property type="protein sequence ID" value="UWU18943.1"/>
    <property type="molecule type" value="Genomic_DNA"/>
</dbReference>
<dbReference type="PANTHER" id="PTHR43244:SF1">
    <property type="entry name" value="5,10-METHYLENETETRAHYDROMETHANOPTERIN REDUCTASE"/>
    <property type="match status" value="1"/>
</dbReference>
<reference evidence="3 5" key="2">
    <citation type="submission" date="2017-12" db="EMBL/GenBank/DDBJ databases">
        <title>Genome sequence of Rhizobium sullae HCNT1 isolated from Sulla coronaria nodules and featuring peculiar denitrification phenotypes.</title>
        <authorList>
            <person name="De Diego-Diaz B."/>
            <person name="Treu L."/>
            <person name="Campanaro S."/>
            <person name="Da Silva Duarte V."/>
            <person name="Basaglia M."/>
            <person name="Favaro L."/>
            <person name="Casella S."/>
            <person name="Squartini A."/>
        </authorList>
    </citation>
    <scope>NUCLEOTIDE SEQUENCE [LARGE SCALE GENOMIC DNA]</scope>
    <source>
        <strain evidence="3 5">HCNT1</strain>
    </source>
</reference>